<dbReference type="EMBL" id="JAFFZE010000004">
    <property type="protein sequence ID" value="MCT2582051.1"/>
    <property type="molecule type" value="Genomic_DNA"/>
</dbReference>
<dbReference type="Pfam" id="PF03972">
    <property type="entry name" value="MmgE_PrpD_N"/>
    <property type="match status" value="1"/>
</dbReference>
<dbReference type="PANTHER" id="PTHR16943:SF8">
    <property type="entry name" value="2-METHYLCITRATE DEHYDRATASE"/>
    <property type="match status" value="1"/>
</dbReference>
<dbReference type="InterPro" id="IPR036148">
    <property type="entry name" value="MmgE/PrpD_sf"/>
</dbReference>
<dbReference type="InterPro" id="IPR042183">
    <property type="entry name" value="MmgE/PrpD_sf_1"/>
</dbReference>
<evidence type="ECO:0000259" key="2">
    <source>
        <dbReference type="Pfam" id="PF03972"/>
    </source>
</evidence>
<evidence type="ECO:0000256" key="1">
    <source>
        <dbReference type="ARBA" id="ARBA00006174"/>
    </source>
</evidence>
<keyword evidence="5" id="KW-1185">Reference proteome</keyword>
<dbReference type="InterPro" id="IPR042188">
    <property type="entry name" value="MmgE/PrpD_sf_2"/>
</dbReference>
<dbReference type="Proteomes" id="UP001156441">
    <property type="component" value="Unassembled WGS sequence"/>
</dbReference>
<organism evidence="4 5">
    <name type="scientific">Actinophytocola gossypii</name>
    <dbReference type="NCBI Taxonomy" id="2812003"/>
    <lineage>
        <taxon>Bacteria</taxon>
        <taxon>Bacillati</taxon>
        <taxon>Actinomycetota</taxon>
        <taxon>Actinomycetes</taxon>
        <taxon>Pseudonocardiales</taxon>
        <taxon>Pseudonocardiaceae</taxon>
    </lineage>
</organism>
<dbReference type="PANTHER" id="PTHR16943">
    <property type="entry name" value="2-METHYLCITRATE DEHYDRATASE-RELATED"/>
    <property type="match status" value="1"/>
</dbReference>
<dbReference type="InterPro" id="IPR005656">
    <property type="entry name" value="MmgE_PrpD"/>
</dbReference>
<dbReference type="InterPro" id="IPR045337">
    <property type="entry name" value="MmgE_PrpD_C"/>
</dbReference>
<dbReference type="InterPro" id="IPR045336">
    <property type="entry name" value="MmgE_PrpD_N"/>
</dbReference>
<accession>A0ABT2J2H0</accession>
<dbReference type="RefSeq" id="WP_260189404.1">
    <property type="nucleotide sequence ID" value="NZ_JAFFZE010000004.1"/>
</dbReference>
<dbReference type="Pfam" id="PF19305">
    <property type="entry name" value="MmgE_PrpD_C"/>
    <property type="match status" value="1"/>
</dbReference>
<evidence type="ECO:0000259" key="3">
    <source>
        <dbReference type="Pfam" id="PF19305"/>
    </source>
</evidence>
<comment type="caution">
    <text evidence="4">The sequence shown here is derived from an EMBL/GenBank/DDBJ whole genome shotgun (WGS) entry which is preliminary data.</text>
</comment>
<evidence type="ECO:0000313" key="5">
    <source>
        <dbReference type="Proteomes" id="UP001156441"/>
    </source>
</evidence>
<gene>
    <name evidence="4" type="ORF">JT362_02800</name>
</gene>
<dbReference type="Gene3D" id="1.10.4100.10">
    <property type="entry name" value="2-methylcitrate dehydratase PrpD"/>
    <property type="match status" value="1"/>
</dbReference>
<evidence type="ECO:0000313" key="4">
    <source>
        <dbReference type="EMBL" id="MCT2582051.1"/>
    </source>
</evidence>
<dbReference type="SUPFAM" id="SSF103378">
    <property type="entry name" value="2-methylcitrate dehydratase PrpD"/>
    <property type="match status" value="1"/>
</dbReference>
<reference evidence="4 5" key="1">
    <citation type="submission" date="2021-02" db="EMBL/GenBank/DDBJ databases">
        <title>Actinophytocola xerophila sp. nov., isolated from soil of cotton cropping field.</title>
        <authorList>
            <person name="Huang R."/>
            <person name="Chen X."/>
            <person name="Ge X."/>
            <person name="Liu W."/>
        </authorList>
    </citation>
    <scope>NUCLEOTIDE SEQUENCE [LARGE SCALE GENOMIC DNA]</scope>
    <source>
        <strain evidence="4 5">S1-96</strain>
    </source>
</reference>
<sequence>MTSTATSTAERLAAWAHDLRPTDEDRALARRALLDTVAVTAAARGSRMAALTTGLSPSARWAAVGHVLDFDDLHLPSTAHISVVCVPAALATGGGADAYLAGAGVLARLGTALGWSHYARGWHVTCTAGAPAAAVTAAVALGLSAERTAHAIALAVPQAGGVQAAFGSDGKALQVGLAAEAGVRAARLAAAGATADPAALDQWLALVGDAPEVDLSGPAVPGGLAIKLFPCCYALQRPIAALREQLPKTSAEEVGRIVVRTTASSVQPLHHHRPDTGLRGKFSLEYALAAALLDDHPGFASFTDEAVRRPAARRLVELVEVVLEPGGEGLLNGEADIELTMADGSRPRARLALPPGAPQRPPTDTELAEKLAACDAADLVGLDWSGAAAFLGDLLPGEAA</sequence>
<protein>
    <submittedName>
        <fullName evidence="4">MmgE/PrpD family protein</fullName>
    </submittedName>
</protein>
<dbReference type="Gene3D" id="3.30.1330.120">
    <property type="entry name" value="2-methylcitrate dehydratase PrpD"/>
    <property type="match status" value="1"/>
</dbReference>
<feature type="domain" description="MmgE/PrpD C-terminal" evidence="3">
    <location>
        <begin position="229"/>
        <end position="374"/>
    </location>
</feature>
<proteinExistence type="inferred from homology"/>
<comment type="similarity">
    <text evidence="1">Belongs to the PrpD family.</text>
</comment>
<name>A0ABT2J2H0_9PSEU</name>
<feature type="domain" description="MmgE/PrpD N-terminal" evidence="2">
    <location>
        <begin position="63"/>
        <end position="201"/>
    </location>
</feature>